<protein>
    <submittedName>
        <fullName evidence="2">Uncharacterized protein</fullName>
    </submittedName>
</protein>
<reference evidence="2" key="1">
    <citation type="journal article" date="2008" name="Nature">
        <title>The amphioxus genome and the evolution of the chordate karyotype.</title>
        <authorList>
            <consortium name="US DOE Joint Genome Institute (JGI-PGF)"/>
            <person name="Putnam N.H."/>
            <person name="Butts T."/>
            <person name="Ferrier D.E.K."/>
            <person name="Furlong R.F."/>
            <person name="Hellsten U."/>
            <person name="Kawashima T."/>
            <person name="Robinson-Rechavi M."/>
            <person name="Shoguchi E."/>
            <person name="Terry A."/>
            <person name="Yu J.-K."/>
            <person name="Benito-Gutierrez E.L."/>
            <person name="Dubchak I."/>
            <person name="Garcia-Fernandez J."/>
            <person name="Gibson-Brown J.J."/>
            <person name="Grigoriev I.V."/>
            <person name="Horton A.C."/>
            <person name="de Jong P.J."/>
            <person name="Jurka J."/>
            <person name="Kapitonov V.V."/>
            <person name="Kohara Y."/>
            <person name="Kuroki Y."/>
            <person name="Lindquist E."/>
            <person name="Lucas S."/>
            <person name="Osoegawa K."/>
            <person name="Pennacchio L.A."/>
            <person name="Salamov A.A."/>
            <person name="Satou Y."/>
            <person name="Sauka-Spengler T."/>
            <person name="Schmutz J."/>
            <person name="Shin-I T."/>
            <person name="Toyoda A."/>
            <person name="Bronner-Fraser M."/>
            <person name="Fujiyama A."/>
            <person name="Holland L.Z."/>
            <person name="Holland P.W.H."/>
            <person name="Satoh N."/>
            <person name="Rokhsar D.S."/>
        </authorList>
    </citation>
    <scope>NUCLEOTIDE SEQUENCE [LARGE SCALE GENOMIC DNA]</scope>
    <source>
        <strain evidence="2">S238N-H82</strain>
        <tissue evidence="2">Testes</tissue>
    </source>
</reference>
<dbReference type="EMBL" id="GG666456">
    <property type="protein sequence ID" value="EEN69122.1"/>
    <property type="molecule type" value="Genomic_DNA"/>
</dbReference>
<evidence type="ECO:0000313" key="2">
    <source>
        <dbReference type="EMBL" id="EEN69122.1"/>
    </source>
</evidence>
<organism>
    <name type="scientific">Branchiostoma floridae</name>
    <name type="common">Florida lancelet</name>
    <name type="synonym">Amphioxus</name>
    <dbReference type="NCBI Taxonomy" id="7739"/>
    <lineage>
        <taxon>Eukaryota</taxon>
        <taxon>Metazoa</taxon>
        <taxon>Chordata</taxon>
        <taxon>Cephalochordata</taxon>
        <taxon>Leptocardii</taxon>
        <taxon>Amphioxiformes</taxon>
        <taxon>Branchiostomatidae</taxon>
        <taxon>Branchiostoma</taxon>
    </lineage>
</organism>
<name>C3XR04_BRAFL</name>
<feature type="region of interest" description="Disordered" evidence="1">
    <location>
        <begin position="398"/>
        <end position="417"/>
    </location>
</feature>
<accession>C3XR04</accession>
<dbReference type="InParanoid" id="C3XR04"/>
<evidence type="ECO:0000256" key="1">
    <source>
        <dbReference type="SAM" id="MobiDB-lite"/>
    </source>
</evidence>
<dbReference type="AlphaFoldDB" id="C3XR04"/>
<proteinExistence type="predicted"/>
<sequence length="417" mass="46031">MACYGYKHPCSVLLCHRSPGSRENDHHFDLPRVVLVRFTSLPLDVSISTIGAKKADNVTVDQSAPPTHLQLVLSALAEIITCSCGSGRGIDRCACAGRILRQRQNPVEASVLSCWRLWRICNSTLSAGGGVLAEDMGTSPGRYHPRAMVTAPGLFKVLHASQPQGAWAVTMATMEAVIVLVLSSALVVSGKVIHREGSGENKVNYDCEDCVRMDNGGLDPNNVPVRIDAGGLDPNVIVPDMRVPETCGSFAMSHLSADVQNLQRDLTMVLARWEKMENTLDEVQENVADVQQNVVDQGGKINTLELQFSEALSPTDISEEHRHNGRKYLQDKVMSLQKDREEFVEVIAKQNAQIAHLVDTIHGLRQNVFRLRVKLKKMSEEEDEHKDGDMRELETNLTVMEENGNGYVNGVTPHPRR</sequence>
<gene>
    <name evidence="2" type="ORF">BRAFLDRAFT_73016</name>
</gene>
<dbReference type="SUPFAM" id="SSF57997">
    <property type="entry name" value="Tropomyosin"/>
    <property type="match status" value="1"/>
</dbReference>